<feature type="domain" description="RING-CH-type" evidence="5">
    <location>
        <begin position="84"/>
        <end position="119"/>
    </location>
</feature>
<dbReference type="Pfam" id="PF12906">
    <property type="entry name" value="RINGv"/>
    <property type="match status" value="1"/>
</dbReference>
<keyword evidence="1" id="KW-0479">Metal-binding</keyword>
<evidence type="ECO:0000256" key="1">
    <source>
        <dbReference type="ARBA" id="ARBA00022723"/>
    </source>
</evidence>
<organism evidence="6 7">
    <name type="scientific">Mitosporidium daphniae</name>
    <dbReference type="NCBI Taxonomy" id="1485682"/>
    <lineage>
        <taxon>Eukaryota</taxon>
        <taxon>Fungi</taxon>
        <taxon>Fungi incertae sedis</taxon>
        <taxon>Microsporidia</taxon>
        <taxon>Mitosporidium</taxon>
    </lineage>
</organism>
<keyword evidence="2" id="KW-0863">Zinc-finger</keyword>
<gene>
    <name evidence="6" type="ORF">DI09_36p80</name>
</gene>
<dbReference type="Gene3D" id="3.30.40.10">
    <property type="entry name" value="Zinc/RING finger domain, C3HC4 (zinc finger)"/>
    <property type="match status" value="1"/>
</dbReference>
<keyword evidence="4" id="KW-0812">Transmembrane</keyword>
<dbReference type="InterPro" id="IPR011016">
    <property type="entry name" value="Znf_RING-CH"/>
</dbReference>
<protein>
    <recommendedName>
        <fullName evidence="5">RING-CH-type domain-containing protein</fullName>
    </recommendedName>
</protein>
<evidence type="ECO:0000313" key="6">
    <source>
        <dbReference type="EMBL" id="KGG51397.1"/>
    </source>
</evidence>
<evidence type="ECO:0000256" key="3">
    <source>
        <dbReference type="ARBA" id="ARBA00022833"/>
    </source>
</evidence>
<dbReference type="SMART" id="SM00744">
    <property type="entry name" value="RINGv"/>
    <property type="match status" value="1"/>
</dbReference>
<dbReference type="HOGENOM" id="CLU_427634_0_0_1"/>
<evidence type="ECO:0000313" key="7">
    <source>
        <dbReference type="Proteomes" id="UP000029725"/>
    </source>
</evidence>
<comment type="caution">
    <text evidence="6">The sequence shown here is derived from an EMBL/GenBank/DDBJ whole genome shotgun (WGS) entry which is preliminary data.</text>
</comment>
<keyword evidence="4" id="KW-1133">Transmembrane helix</keyword>
<feature type="transmembrane region" description="Helical" evidence="4">
    <location>
        <begin position="506"/>
        <end position="534"/>
    </location>
</feature>
<evidence type="ECO:0000256" key="4">
    <source>
        <dbReference type="SAM" id="Phobius"/>
    </source>
</evidence>
<reference evidence="6 7" key="1">
    <citation type="submission" date="2014-04" db="EMBL/GenBank/DDBJ databases">
        <title>A new species of microsporidia sheds light on the evolution of extreme parasitism.</title>
        <authorList>
            <person name="Haag K.L."/>
            <person name="James T.Y."/>
            <person name="Larsson R."/>
            <person name="Schaer T.M."/>
            <person name="Refardt D."/>
            <person name="Pombert J.-F."/>
            <person name="Ebert D."/>
        </authorList>
    </citation>
    <scope>NUCLEOTIDE SEQUENCE [LARGE SCALE GENOMIC DNA]</scope>
    <source>
        <strain evidence="6 7">UGP3</strain>
        <tissue evidence="6">Spores</tissue>
    </source>
</reference>
<sequence>MNSSASPYSDMKCRICYLSTHASCSSSPLQKEPTSKRSIACFFLGIIARLFRSFSLAVLKISVILKGSPVIPLDESFEIDENIEVQPGNELISPCSCIGSVKWVHRACINQWRYSQFSNLITKFSQSLIFDSSMLRNRNSLPMEEEEAVKSCLQWVGWAECLRLKRVVLESFSKFIPDVEYSSLKASAANWFALSPDSNIPSIAYFSSDSIVLLRDAILSIFGLDNLTEPLIDVDAVLRYFLLSTDSMDSSTPYQSHISGHSRNPVKRHPFLNCDLCRAPYTFAPTVCSATTTPEAPSCSVPSCSKKTKRSTRWSFFNYLGFFLSVIFVFSMISTLSKVASHFLPNASHHQTMHFVHVKTITYEHYLKDIFCCIEELVSLFLSEFTLDSSISYGNFYYGANLSTYISNESPSPKFHKIEPSNISANSLFAPIICSKNNSNHNERYFFGEDLFSGDKYCDETYSDTYGGDQDDFFIQSVLQLIVLLFRGLMLVVCGPPLVAFLLCRILTVVLPFASMALLLSLQGLSLLSLFFIAKDYQLSSVVLANMLISISFPTSNIFVIVVGLVTSIVGLTNLLYLLILISDSFGEVVVTSHKKNETDKRDNYLANRFYWNIQTQFSGSKENPPCEPIKSATGVALSL</sequence>
<dbReference type="PANTHER" id="PTHR46347:SF1">
    <property type="entry name" value="RING_FYVE_PHD ZINC FINGER SUPERFAMILY PROTEIN"/>
    <property type="match status" value="1"/>
</dbReference>
<dbReference type="OrthoDB" id="264354at2759"/>
<dbReference type="RefSeq" id="XP_013237841.1">
    <property type="nucleotide sequence ID" value="XM_013382387.1"/>
</dbReference>
<keyword evidence="3" id="KW-0862">Zinc</keyword>
<dbReference type="InterPro" id="IPR013083">
    <property type="entry name" value="Znf_RING/FYVE/PHD"/>
</dbReference>
<feature type="transmembrane region" description="Helical" evidence="4">
    <location>
        <begin position="316"/>
        <end position="336"/>
    </location>
</feature>
<feature type="transmembrane region" description="Helical" evidence="4">
    <location>
        <begin position="558"/>
        <end position="580"/>
    </location>
</feature>
<dbReference type="GeneID" id="25259723"/>
<proteinExistence type="predicted"/>
<dbReference type="SUPFAM" id="SSF57850">
    <property type="entry name" value="RING/U-box"/>
    <property type="match status" value="1"/>
</dbReference>
<dbReference type="GO" id="GO:0008270">
    <property type="term" value="F:zinc ion binding"/>
    <property type="evidence" value="ECO:0007669"/>
    <property type="project" value="UniProtKB-KW"/>
</dbReference>
<dbReference type="AlphaFoldDB" id="A0A098VQW8"/>
<name>A0A098VQW8_9MICR</name>
<evidence type="ECO:0000256" key="2">
    <source>
        <dbReference type="ARBA" id="ARBA00022771"/>
    </source>
</evidence>
<dbReference type="EMBL" id="JMKJ01000299">
    <property type="protein sequence ID" value="KGG51397.1"/>
    <property type="molecule type" value="Genomic_DNA"/>
</dbReference>
<accession>A0A098VQW8</accession>
<dbReference type="Proteomes" id="UP000029725">
    <property type="component" value="Unassembled WGS sequence"/>
</dbReference>
<keyword evidence="7" id="KW-1185">Reference proteome</keyword>
<dbReference type="VEuPathDB" id="MicrosporidiaDB:DI09_36p80"/>
<keyword evidence="4" id="KW-0472">Membrane</keyword>
<dbReference type="PANTHER" id="PTHR46347">
    <property type="entry name" value="RING/FYVE/PHD ZINC FINGER SUPERFAMILY PROTEIN"/>
    <property type="match status" value="1"/>
</dbReference>
<dbReference type="CDD" id="cd16495">
    <property type="entry name" value="RING_CH-C4HC3_MARCH"/>
    <property type="match status" value="1"/>
</dbReference>
<evidence type="ECO:0000259" key="5">
    <source>
        <dbReference type="SMART" id="SM00744"/>
    </source>
</evidence>
<feature type="transmembrane region" description="Helical" evidence="4">
    <location>
        <begin position="473"/>
        <end position="494"/>
    </location>
</feature>